<accession>A0A381PKG1</accession>
<sequence length="306" mass="33929">MSDLVNQFKAKVDAEEARYHFSEMTDAETPIWIGGPTPFSMLGRYVLAALVLLIHMMFFWAAKGGDLEGEGQLNFVLGLVKILLDISGVTGFVVVMLVFAKINHYLNFSTSGGWTTRWLVLNGLTPFLLVLADWSGALLGIFIEDVPDTPRWLDWYYLVLGIASAGSATILTLLYQRAFMYAITDRRIHIRKQFLYFHSSIHGISFADIENLKAAPSVIGRLLGFGDVFLVTASGMGLEPQSSEPGISSRLFGWFFLQRNRTTPLNDPEGCLYGIKDPMSIYQLINELMDTSVGPAGSFAPSFDSD</sequence>
<keyword evidence="1" id="KW-0472">Membrane</keyword>
<keyword evidence="1" id="KW-0812">Transmembrane</keyword>
<evidence type="ECO:0000259" key="2">
    <source>
        <dbReference type="Pfam" id="PF03703"/>
    </source>
</evidence>
<gene>
    <name evidence="3" type="ORF">METZ01_LOCUS19521</name>
</gene>
<feature type="transmembrane region" description="Helical" evidence="1">
    <location>
        <begin position="155"/>
        <end position="175"/>
    </location>
</feature>
<feature type="domain" description="YdbS-like PH" evidence="2">
    <location>
        <begin position="177"/>
        <end position="237"/>
    </location>
</feature>
<keyword evidence="1" id="KW-1133">Transmembrane helix</keyword>
<proteinExistence type="predicted"/>
<dbReference type="AlphaFoldDB" id="A0A381PKG1"/>
<feature type="transmembrane region" description="Helical" evidence="1">
    <location>
        <begin position="119"/>
        <end position="143"/>
    </location>
</feature>
<feature type="transmembrane region" description="Helical" evidence="1">
    <location>
        <begin position="42"/>
        <end position="62"/>
    </location>
</feature>
<feature type="transmembrane region" description="Helical" evidence="1">
    <location>
        <begin position="74"/>
        <end position="99"/>
    </location>
</feature>
<organism evidence="3">
    <name type="scientific">marine metagenome</name>
    <dbReference type="NCBI Taxonomy" id="408172"/>
    <lineage>
        <taxon>unclassified sequences</taxon>
        <taxon>metagenomes</taxon>
        <taxon>ecological metagenomes</taxon>
    </lineage>
</organism>
<evidence type="ECO:0000256" key="1">
    <source>
        <dbReference type="SAM" id="Phobius"/>
    </source>
</evidence>
<evidence type="ECO:0000313" key="3">
    <source>
        <dbReference type="EMBL" id="SUZ66667.1"/>
    </source>
</evidence>
<dbReference type="EMBL" id="UINC01000990">
    <property type="protein sequence ID" value="SUZ66667.1"/>
    <property type="molecule type" value="Genomic_DNA"/>
</dbReference>
<dbReference type="Pfam" id="PF03703">
    <property type="entry name" value="bPH_2"/>
    <property type="match status" value="1"/>
</dbReference>
<dbReference type="InterPro" id="IPR005182">
    <property type="entry name" value="YdbS-like_PH"/>
</dbReference>
<protein>
    <recommendedName>
        <fullName evidence="2">YdbS-like PH domain-containing protein</fullName>
    </recommendedName>
</protein>
<reference evidence="3" key="1">
    <citation type="submission" date="2018-05" db="EMBL/GenBank/DDBJ databases">
        <authorList>
            <person name="Lanie J.A."/>
            <person name="Ng W.-L."/>
            <person name="Kazmierczak K.M."/>
            <person name="Andrzejewski T.M."/>
            <person name="Davidsen T.M."/>
            <person name="Wayne K.J."/>
            <person name="Tettelin H."/>
            <person name="Glass J.I."/>
            <person name="Rusch D."/>
            <person name="Podicherti R."/>
            <person name="Tsui H.-C.T."/>
            <person name="Winkler M.E."/>
        </authorList>
    </citation>
    <scope>NUCLEOTIDE SEQUENCE</scope>
</reference>
<name>A0A381PKG1_9ZZZZ</name>